<dbReference type="Gene3D" id="3.40.30.10">
    <property type="entry name" value="Glutaredoxin"/>
    <property type="match status" value="1"/>
</dbReference>
<dbReference type="Proteomes" id="UP000251800">
    <property type="component" value="Unassembled WGS sequence"/>
</dbReference>
<dbReference type="EMBL" id="QEQK01000008">
    <property type="protein sequence ID" value="PWN55861.1"/>
    <property type="molecule type" value="Genomic_DNA"/>
</dbReference>
<reference evidence="1 2" key="1">
    <citation type="submission" date="2018-05" db="EMBL/GenBank/DDBJ databases">
        <title>Abyssibacter profundi OUC007T gen. nov., sp. nov, a marine bacterium isolated from seawater of the Mariana Trench.</title>
        <authorList>
            <person name="Zhou S."/>
        </authorList>
    </citation>
    <scope>NUCLEOTIDE SEQUENCE [LARGE SCALE GENOMIC DNA]</scope>
    <source>
        <strain evidence="1 2">OUC007</strain>
    </source>
</reference>
<evidence type="ECO:0000313" key="1">
    <source>
        <dbReference type="EMBL" id="PWN55861.1"/>
    </source>
</evidence>
<evidence type="ECO:0008006" key="3">
    <source>
        <dbReference type="Google" id="ProtNLM"/>
    </source>
</evidence>
<dbReference type="InterPro" id="IPR008554">
    <property type="entry name" value="Glutaredoxin-like"/>
</dbReference>
<keyword evidence="2" id="KW-1185">Reference proteome</keyword>
<dbReference type="SUPFAM" id="SSF52833">
    <property type="entry name" value="Thioredoxin-like"/>
    <property type="match status" value="1"/>
</dbReference>
<sequence>MDDALDAAFGEQIELEHRDVDSRQDWVRRYGQDVPVLTAPDGQVLCMHRLDAERVRAWLMGDDRPAAAQP</sequence>
<dbReference type="InterPro" id="IPR036249">
    <property type="entry name" value="Thioredoxin-like_sf"/>
</dbReference>
<gene>
    <name evidence="1" type="ORF">DEH80_10620</name>
</gene>
<name>A0A363UKC0_9GAMM</name>
<protein>
    <recommendedName>
        <fullName evidence="3">Glutaredoxin family protein</fullName>
    </recommendedName>
</protein>
<dbReference type="Pfam" id="PF05768">
    <property type="entry name" value="Glrx-like"/>
    <property type="match status" value="1"/>
</dbReference>
<comment type="caution">
    <text evidence="1">The sequence shown here is derived from an EMBL/GenBank/DDBJ whole genome shotgun (WGS) entry which is preliminary data.</text>
</comment>
<dbReference type="AlphaFoldDB" id="A0A363UKC0"/>
<evidence type="ECO:0000313" key="2">
    <source>
        <dbReference type="Proteomes" id="UP000251800"/>
    </source>
</evidence>
<proteinExistence type="predicted"/>
<accession>A0A363UKC0</accession>
<organism evidence="1 2">
    <name type="scientific">Abyssibacter profundi</name>
    <dbReference type="NCBI Taxonomy" id="2182787"/>
    <lineage>
        <taxon>Bacteria</taxon>
        <taxon>Pseudomonadati</taxon>
        <taxon>Pseudomonadota</taxon>
        <taxon>Gammaproteobacteria</taxon>
        <taxon>Chromatiales</taxon>
        <taxon>Oceanococcaceae</taxon>
        <taxon>Abyssibacter</taxon>
    </lineage>
</organism>